<keyword evidence="3" id="KW-1185">Reference proteome</keyword>
<evidence type="ECO:0000313" key="3">
    <source>
        <dbReference type="Proteomes" id="UP000596742"/>
    </source>
</evidence>
<dbReference type="AlphaFoldDB" id="A0A8B6EGV0"/>
<proteinExistence type="predicted"/>
<organism evidence="2 3">
    <name type="scientific">Mytilus galloprovincialis</name>
    <name type="common">Mediterranean mussel</name>
    <dbReference type="NCBI Taxonomy" id="29158"/>
    <lineage>
        <taxon>Eukaryota</taxon>
        <taxon>Metazoa</taxon>
        <taxon>Spiralia</taxon>
        <taxon>Lophotrochozoa</taxon>
        <taxon>Mollusca</taxon>
        <taxon>Bivalvia</taxon>
        <taxon>Autobranchia</taxon>
        <taxon>Pteriomorphia</taxon>
        <taxon>Mytilida</taxon>
        <taxon>Mytiloidea</taxon>
        <taxon>Mytilidae</taxon>
        <taxon>Mytilinae</taxon>
        <taxon>Mytilus</taxon>
    </lineage>
</organism>
<feature type="domain" description="Fibrinogen C-terminal" evidence="1">
    <location>
        <begin position="2"/>
        <end position="114"/>
    </location>
</feature>
<dbReference type="Pfam" id="PF00147">
    <property type="entry name" value="Fibrinogen_C"/>
    <property type="match status" value="1"/>
</dbReference>
<dbReference type="InterPro" id="IPR036056">
    <property type="entry name" value="Fibrinogen-like_C"/>
</dbReference>
<name>A0A8B6EGV0_MYTGA</name>
<comment type="caution">
    <text evidence="2">The sequence shown here is derived from an EMBL/GenBank/DDBJ whole genome shotgun (WGS) entry which is preliminary data.</text>
</comment>
<evidence type="ECO:0000313" key="2">
    <source>
        <dbReference type="EMBL" id="VDI34421.1"/>
    </source>
</evidence>
<gene>
    <name evidence="2" type="ORF">MGAL_10B019822</name>
</gene>
<dbReference type="EMBL" id="UYJE01005145">
    <property type="protein sequence ID" value="VDI34421.1"/>
    <property type="molecule type" value="Genomic_DNA"/>
</dbReference>
<dbReference type="Proteomes" id="UP000596742">
    <property type="component" value="Unassembled WGS sequence"/>
</dbReference>
<evidence type="ECO:0000259" key="1">
    <source>
        <dbReference type="SMART" id="SM00186"/>
    </source>
</evidence>
<dbReference type="PANTHER" id="PTHR19143">
    <property type="entry name" value="FIBRINOGEN/TENASCIN/ANGIOPOEITIN"/>
    <property type="match status" value="1"/>
</dbReference>
<sequence>MTDSQDGTKHMFIFLYQGNKYLHLLTSSGSYKLRVELVRGDGTKFYAEYSNFIVGDAESMYILTVNGYSGNTGDDYMQYYNNGRQFSTFNQSPVHTCILDHGYGALVDLAMRRI</sequence>
<dbReference type="SMART" id="SM00186">
    <property type="entry name" value="FBG"/>
    <property type="match status" value="1"/>
</dbReference>
<dbReference type="OrthoDB" id="7735550at2759"/>
<dbReference type="Gene3D" id="3.90.215.10">
    <property type="entry name" value="Gamma Fibrinogen, chain A, domain 1"/>
    <property type="match status" value="1"/>
</dbReference>
<dbReference type="GO" id="GO:0005615">
    <property type="term" value="C:extracellular space"/>
    <property type="evidence" value="ECO:0007669"/>
    <property type="project" value="TreeGrafter"/>
</dbReference>
<dbReference type="SUPFAM" id="SSF56496">
    <property type="entry name" value="Fibrinogen C-terminal domain-like"/>
    <property type="match status" value="1"/>
</dbReference>
<accession>A0A8B6EGV0</accession>
<reference evidence="2" key="1">
    <citation type="submission" date="2018-11" db="EMBL/GenBank/DDBJ databases">
        <authorList>
            <person name="Alioto T."/>
            <person name="Alioto T."/>
        </authorList>
    </citation>
    <scope>NUCLEOTIDE SEQUENCE</scope>
</reference>
<dbReference type="InterPro" id="IPR014716">
    <property type="entry name" value="Fibrinogen_a/b/g_C_1"/>
</dbReference>
<dbReference type="InterPro" id="IPR050373">
    <property type="entry name" value="Fibrinogen_C-term_domain"/>
</dbReference>
<dbReference type="InterPro" id="IPR002181">
    <property type="entry name" value="Fibrinogen_a/b/g_C_dom"/>
</dbReference>
<protein>
    <recommendedName>
        <fullName evidence="1">Fibrinogen C-terminal domain-containing protein</fullName>
    </recommendedName>
</protein>